<dbReference type="AlphaFoldDB" id="A0A2N7F979"/>
<reference evidence="2" key="1">
    <citation type="submission" date="2016-07" db="EMBL/GenBank/DDBJ databases">
        <title>Nontailed viruses are major unrecognized killers of bacteria in the ocean.</title>
        <authorList>
            <person name="Kauffman K."/>
            <person name="Hussain F."/>
            <person name="Yang J."/>
            <person name="Arevalo P."/>
            <person name="Brown J."/>
            <person name="Cutler M."/>
            <person name="Kelly L."/>
            <person name="Polz M.F."/>
        </authorList>
    </citation>
    <scope>NUCLEOTIDE SEQUENCE [LARGE SCALE GENOMIC DNA]</scope>
    <source>
        <strain evidence="2">10N.261.55.E11</strain>
    </source>
</reference>
<evidence type="ECO:0000313" key="1">
    <source>
        <dbReference type="EMBL" id="PMJ63739.1"/>
    </source>
</evidence>
<accession>A0A2N7F979</accession>
<comment type="caution">
    <text evidence="1">The sequence shown here is derived from an EMBL/GenBank/DDBJ whole genome shotgun (WGS) entry which is preliminary data.</text>
</comment>
<evidence type="ECO:0000313" key="2">
    <source>
        <dbReference type="Proteomes" id="UP000235330"/>
    </source>
</evidence>
<dbReference type="RefSeq" id="WP_102516839.1">
    <property type="nucleotide sequence ID" value="NZ_CAWNSM010000037.1"/>
</dbReference>
<gene>
    <name evidence="1" type="ORF">BCU17_22075</name>
</gene>
<dbReference type="EMBL" id="MCWU01000037">
    <property type="protein sequence ID" value="PMJ63739.1"/>
    <property type="molecule type" value="Genomic_DNA"/>
</dbReference>
<dbReference type="Proteomes" id="UP000235330">
    <property type="component" value="Unassembled WGS sequence"/>
</dbReference>
<protein>
    <submittedName>
        <fullName evidence="1">Uncharacterized protein</fullName>
    </submittedName>
</protein>
<sequence length="260" mass="29421">MGDWDHLHDMHNEGYNADQISDAAACGYNPYDINLDLYALGLSPKEWEAADSNFTSELPKVNPKLEVIFEELVNNAEAFYKLTNRYLQIWGELGELYAEINYGIKRHKPQTKGSDGKLGNDFIEIKTISPEKNKEEVKVKRAGNFNKLLIVKISSDFTFEGQFIARKDLPKGEGKHARASWARKKTVGTKPQTVITKSMTGSPEAKIYAALKLPTYLDTELQNKLGLSESDFTKAVSELSKSQKIKRSLEDSKKWIRNTK</sequence>
<proteinExistence type="predicted"/>
<name>A0A2N7F979_VIBSP</name>
<organism evidence="1 2">
    <name type="scientific">Vibrio splendidus</name>
    <dbReference type="NCBI Taxonomy" id="29497"/>
    <lineage>
        <taxon>Bacteria</taxon>
        <taxon>Pseudomonadati</taxon>
        <taxon>Pseudomonadota</taxon>
        <taxon>Gammaproteobacteria</taxon>
        <taxon>Vibrionales</taxon>
        <taxon>Vibrionaceae</taxon>
        <taxon>Vibrio</taxon>
    </lineage>
</organism>